<dbReference type="InterPro" id="IPR025703">
    <property type="entry name" value="Bifunct_PutA"/>
</dbReference>
<dbReference type="Gene3D" id="3.40.605.10">
    <property type="entry name" value="Aldehyde Dehydrogenase, Chain A, domain 1"/>
    <property type="match status" value="1"/>
</dbReference>
<dbReference type="InterPro" id="IPR016162">
    <property type="entry name" value="Ald_DH_N"/>
</dbReference>
<dbReference type="InterPro" id="IPR015590">
    <property type="entry name" value="Aldehyde_DH_dom"/>
</dbReference>
<dbReference type="SUPFAM" id="SSF81935">
    <property type="entry name" value="N-terminal domain of bifunctional PutA protein"/>
    <property type="match status" value="1"/>
</dbReference>
<feature type="domain" description="Proline dehydrogenase PutA" evidence="9">
    <location>
        <begin position="73"/>
        <end position="185"/>
    </location>
</feature>
<evidence type="ECO:0000259" key="9">
    <source>
        <dbReference type="Pfam" id="PF14850"/>
    </source>
</evidence>
<feature type="region of interest" description="Disordered" evidence="6">
    <location>
        <begin position="1062"/>
        <end position="1084"/>
    </location>
</feature>
<dbReference type="InterPro" id="IPR016163">
    <property type="entry name" value="Ald_DH_C"/>
</dbReference>
<evidence type="ECO:0000256" key="3">
    <source>
        <dbReference type="ARBA" id="ARBA00023002"/>
    </source>
</evidence>
<evidence type="ECO:0000256" key="4">
    <source>
        <dbReference type="ARBA" id="ARBA00023027"/>
    </source>
</evidence>
<dbReference type="InterPro" id="IPR002872">
    <property type="entry name" value="Proline_DH_dom"/>
</dbReference>
<feature type="domain" description="Proline dehydrogenase" evidence="8">
    <location>
        <begin position="195"/>
        <end position="495"/>
    </location>
</feature>
<dbReference type="InterPro" id="IPR016161">
    <property type="entry name" value="Ald_DH/histidinol_DH"/>
</dbReference>
<evidence type="ECO:0000256" key="2">
    <source>
        <dbReference type="ARBA" id="ARBA00012884"/>
    </source>
</evidence>
<dbReference type="Pfam" id="PF01619">
    <property type="entry name" value="Pro_dh"/>
    <property type="match status" value="1"/>
</dbReference>
<dbReference type="Gene3D" id="3.20.20.220">
    <property type="match status" value="1"/>
</dbReference>
<dbReference type="EMBL" id="UOFL01000143">
    <property type="protein sequence ID" value="VAW77958.1"/>
    <property type="molecule type" value="Genomic_DNA"/>
</dbReference>
<dbReference type="InterPro" id="IPR029041">
    <property type="entry name" value="FAD-linked_oxidoreductase-like"/>
</dbReference>
<keyword evidence="4" id="KW-0520">NAD</keyword>
<dbReference type="GO" id="GO:0003700">
    <property type="term" value="F:DNA-binding transcription factor activity"/>
    <property type="evidence" value="ECO:0007669"/>
    <property type="project" value="InterPro"/>
</dbReference>
<evidence type="ECO:0000259" key="10">
    <source>
        <dbReference type="Pfam" id="PF18327"/>
    </source>
</evidence>
<dbReference type="Pfam" id="PF18327">
    <property type="entry name" value="PRODH"/>
    <property type="match status" value="1"/>
</dbReference>
<dbReference type="SUPFAM" id="SSF53720">
    <property type="entry name" value="ALDH-like"/>
    <property type="match status" value="1"/>
</dbReference>
<dbReference type="InterPro" id="IPR016160">
    <property type="entry name" value="Ald_DH_CS_CYS"/>
</dbReference>
<proteinExistence type="predicted"/>
<dbReference type="NCBIfam" id="NF008869">
    <property type="entry name" value="PRK11904.1"/>
    <property type="match status" value="1"/>
</dbReference>
<accession>A0A3B0YAT3</accession>
<dbReference type="Pfam" id="PF00171">
    <property type="entry name" value="Aldedh"/>
    <property type="match status" value="1"/>
</dbReference>
<dbReference type="PROSITE" id="PS00070">
    <property type="entry name" value="ALDEHYDE_DEHYDR_CYS"/>
    <property type="match status" value="1"/>
</dbReference>
<feature type="domain" description="Aldehyde dehydrogenase" evidence="7">
    <location>
        <begin position="597"/>
        <end position="1044"/>
    </location>
</feature>
<organism evidence="11">
    <name type="scientific">hydrothermal vent metagenome</name>
    <dbReference type="NCBI Taxonomy" id="652676"/>
    <lineage>
        <taxon>unclassified sequences</taxon>
        <taxon>metagenomes</taxon>
        <taxon>ecological metagenomes</taxon>
    </lineage>
</organism>
<evidence type="ECO:0000313" key="11">
    <source>
        <dbReference type="EMBL" id="VAW77958.1"/>
    </source>
</evidence>
<name>A0A3B0YAT3_9ZZZZ</name>
<feature type="domain" description="Proline utilization A proline dehydrogenase N-terminal" evidence="10">
    <location>
        <begin position="19"/>
        <end position="61"/>
    </location>
</feature>
<protein>
    <recommendedName>
        <fullName evidence="2">L-glutamate gamma-semialdehyde dehydrogenase</fullName>
        <ecNumber evidence="2">1.2.1.88</ecNumber>
    </recommendedName>
</protein>
<dbReference type="SUPFAM" id="SSF51730">
    <property type="entry name" value="FAD-linked oxidoreductase"/>
    <property type="match status" value="1"/>
</dbReference>
<dbReference type="PIRSF" id="PIRSF000197">
    <property type="entry name" value="Bifunct_PutA"/>
    <property type="match status" value="1"/>
</dbReference>
<gene>
    <name evidence="11" type="ORF">MNBD_GAMMA12-3848</name>
</gene>
<dbReference type="Gene3D" id="3.40.309.10">
    <property type="entry name" value="Aldehyde Dehydrogenase, Chain A, domain 2"/>
    <property type="match status" value="1"/>
</dbReference>
<dbReference type="EC" id="1.2.1.88" evidence="2"/>
<dbReference type="NCBIfam" id="TIGR01238">
    <property type="entry name" value="D1pyr5carbox3"/>
    <property type="match status" value="1"/>
</dbReference>
<dbReference type="Pfam" id="PF14850">
    <property type="entry name" value="Pro_dh-DNA_bdg"/>
    <property type="match status" value="1"/>
</dbReference>
<evidence type="ECO:0000259" key="8">
    <source>
        <dbReference type="Pfam" id="PF01619"/>
    </source>
</evidence>
<dbReference type="GO" id="GO:0004657">
    <property type="term" value="F:proline dehydrogenase activity"/>
    <property type="evidence" value="ECO:0007669"/>
    <property type="project" value="InterPro"/>
</dbReference>
<dbReference type="AlphaFoldDB" id="A0A3B0YAT3"/>
<dbReference type="GO" id="GO:0003842">
    <property type="term" value="F:L-glutamate gamma-semialdehyde dehydrogenase activity"/>
    <property type="evidence" value="ECO:0007669"/>
    <property type="project" value="UniProtKB-EC"/>
</dbReference>
<dbReference type="GO" id="GO:0010133">
    <property type="term" value="P:L-proline catabolic process to L-glutamate"/>
    <property type="evidence" value="ECO:0007669"/>
    <property type="project" value="InterPro"/>
</dbReference>
<dbReference type="Gene3D" id="1.20.5.460">
    <property type="entry name" value="Single helix bin"/>
    <property type="match status" value="1"/>
</dbReference>
<dbReference type="InterPro" id="IPR024089">
    <property type="entry name" value="PRODH_PutA_dom_I/II"/>
</dbReference>
<sequence>MTAPLNTPESFSTDDNSLSREQINKNWLCDESELLTHLLPLATLSDSNASQVSRTTQKLITVSREKHLAQGGLEAFLQEYDLSSQEGVVLMCLAEALLRIPDNMTADRLIQDKLGSGEWSSHLGQSPSFFVNASTWGLMLTGGMVALDQSSNTIKTLLNRMVNRSGEAVIRTILREAMHTIARQFILGSTMPDAIKRSLETDNQQSLYSFDMLGEAAISSQQAQKYFDAYSQAIAKLAAAFPISGDAMALPANRPGISIKLSALHPRMETSQRQRVLDEVIPSVIVLCEQAMQANIGVTFDAEESNKLDLQLDIFQAVFQHPKFLDWAGLGLAVQAYQKRALAVIDWLIILAGKQQKIIMLRLVKGAYWDTEIKQAQYAGLTSFPVFTRKENTDISYLACARRMAECHQLIYSQFATHNAQTIASVINIMQHSSTLYEFQCLHGMGKTIYDALLSESNHPYPLRIYAPVGDYQNLLPYLVRRLLENGANTSFLNQFADTNSDIQQLIISPEEKVSAILARNNDTSLAHPSISTPADLFKPERQNSVGLNLDSHQVLSDIEQSLAKKATLYRCGSLLNGKLTGDNPIHFARPDSNTIMTSEVLQANNQTIKEAVLLARSSQFDWQQTNIEVRIEVLNVVADLIEKDTQEFLRLLTSEGGRCISDAASEIREAVDFCRYYAVLASQQLSEPYTMSGPAGETNQLFNVARGVYYCISPWNFPLAIFTGQIAAALVCGNSVIAKPAHQTSAIAYHTVKLFHKAGTPSATLQLLTGDGQQITDQLLKHDCPDGICFTGSIHTANSIHNKIFKQHNIIVPIIAETGGLNCMIADSSTLPEQLVLDVIQSAFNSAGQRCSALRILYLQQELIDKFIPLLCNAMEELIIGLPNDPRSDIGPVIDQQSQKYLENYIVETMQYSELLLQMAIPIHLNQGHFVPPCIFLSDAEHLPKKEIFGPILHIVSYESDKLDDVIQQINSSNFGLTLGIHSRIQSTVSYIASRINAGNVYVNRNMISAVVGLQPFGGIGLSGTGPKAGGPHYLRAFTTERTLSINNAAIGGDTNLMSLGTLNSSETEDPTTHDLVGLSKEN</sequence>
<dbReference type="InterPro" id="IPR050485">
    <property type="entry name" value="Proline_metab_enzyme"/>
</dbReference>
<dbReference type="FunFam" id="3.40.309.10:FF:000005">
    <property type="entry name" value="1-pyrroline-5-carboxylate dehydrogenase 1"/>
    <property type="match status" value="1"/>
</dbReference>
<evidence type="ECO:0000259" key="7">
    <source>
        <dbReference type="Pfam" id="PF00171"/>
    </source>
</evidence>
<dbReference type="InterPro" id="IPR005933">
    <property type="entry name" value="PutA_C"/>
</dbReference>
<comment type="pathway">
    <text evidence="1">Amino-acid degradation; L-proline degradation into L-glutamate; L-glutamate from L-proline: step 2/2.</text>
</comment>
<dbReference type="PANTHER" id="PTHR42862">
    <property type="entry name" value="DELTA-1-PYRROLINE-5-CARBOXYLATE DEHYDROGENASE 1, ISOFORM A-RELATED"/>
    <property type="match status" value="1"/>
</dbReference>
<dbReference type="InterPro" id="IPR041349">
    <property type="entry name" value="PRODH"/>
</dbReference>
<evidence type="ECO:0000256" key="6">
    <source>
        <dbReference type="SAM" id="MobiDB-lite"/>
    </source>
</evidence>
<dbReference type="GO" id="GO:0009898">
    <property type="term" value="C:cytoplasmic side of plasma membrane"/>
    <property type="evidence" value="ECO:0007669"/>
    <property type="project" value="TreeGrafter"/>
</dbReference>
<reference evidence="11" key="1">
    <citation type="submission" date="2018-06" db="EMBL/GenBank/DDBJ databases">
        <authorList>
            <person name="Zhirakovskaya E."/>
        </authorList>
    </citation>
    <scope>NUCLEOTIDE SEQUENCE</scope>
</reference>
<evidence type="ECO:0000256" key="1">
    <source>
        <dbReference type="ARBA" id="ARBA00004786"/>
    </source>
</evidence>
<keyword evidence="3 11" id="KW-0560">Oxidoreductase</keyword>
<evidence type="ECO:0000256" key="5">
    <source>
        <dbReference type="ARBA" id="ARBA00048142"/>
    </source>
</evidence>
<comment type="catalytic activity">
    <reaction evidence="5">
        <text>L-glutamate 5-semialdehyde + NAD(+) + H2O = L-glutamate + NADH + 2 H(+)</text>
        <dbReference type="Rhea" id="RHEA:30235"/>
        <dbReference type="ChEBI" id="CHEBI:15377"/>
        <dbReference type="ChEBI" id="CHEBI:15378"/>
        <dbReference type="ChEBI" id="CHEBI:29985"/>
        <dbReference type="ChEBI" id="CHEBI:57540"/>
        <dbReference type="ChEBI" id="CHEBI:57945"/>
        <dbReference type="ChEBI" id="CHEBI:58066"/>
        <dbReference type="EC" id="1.2.1.88"/>
    </reaction>
</comment>
<dbReference type="PANTHER" id="PTHR42862:SF1">
    <property type="entry name" value="DELTA-1-PYRROLINE-5-CARBOXYLATE DEHYDROGENASE 2, ISOFORM A-RELATED"/>
    <property type="match status" value="1"/>
</dbReference>
<dbReference type="InterPro" id="IPR024082">
    <property type="entry name" value="PRODH_PutA_dom_II"/>
</dbReference>